<dbReference type="AlphaFoldDB" id="A0A5J4R4P4"/>
<dbReference type="EMBL" id="SNRY01001803">
    <property type="protein sequence ID" value="KAA6328535.1"/>
    <property type="molecule type" value="Genomic_DNA"/>
</dbReference>
<sequence length="37" mass="4195">MSIGNLLMVLKGILKFLTTFSLSLKNLQNVFLLTVQR</sequence>
<gene>
    <name evidence="1" type="ORF">EZS27_022580</name>
</gene>
<accession>A0A5J4R4P4</accession>
<proteinExistence type="predicted"/>
<evidence type="ECO:0000313" key="1">
    <source>
        <dbReference type="EMBL" id="KAA6328535.1"/>
    </source>
</evidence>
<name>A0A5J4R4P4_9ZZZZ</name>
<protein>
    <submittedName>
        <fullName evidence="1">Uncharacterized protein</fullName>
    </submittedName>
</protein>
<comment type="caution">
    <text evidence="1">The sequence shown here is derived from an EMBL/GenBank/DDBJ whole genome shotgun (WGS) entry which is preliminary data.</text>
</comment>
<organism evidence="1">
    <name type="scientific">termite gut metagenome</name>
    <dbReference type="NCBI Taxonomy" id="433724"/>
    <lineage>
        <taxon>unclassified sequences</taxon>
        <taxon>metagenomes</taxon>
        <taxon>organismal metagenomes</taxon>
    </lineage>
</organism>
<reference evidence="1" key="1">
    <citation type="submission" date="2019-03" db="EMBL/GenBank/DDBJ databases">
        <title>Single cell metagenomics reveals metabolic interactions within the superorganism composed of flagellate Streblomastix strix and complex community of Bacteroidetes bacteria on its surface.</title>
        <authorList>
            <person name="Treitli S.C."/>
            <person name="Kolisko M."/>
            <person name="Husnik F."/>
            <person name="Keeling P."/>
            <person name="Hampl V."/>
        </authorList>
    </citation>
    <scope>NUCLEOTIDE SEQUENCE</scope>
    <source>
        <strain evidence="1">STM</strain>
    </source>
</reference>